<dbReference type="Pfam" id="PF00752">
    <property type="entry name" value="XPG_N"/>
    <property type="match status" value="1"/>
</dbReference>
<dbReference type="EMBL" id="JAQMWT010000346">
    <property type="protein sequence ID" value="KAJ8603646.1"/>
    <property type="molecule type" value="Genomic_DNA"/>
</dbReference>
<proteinExistence type="predicted"/>
<keyword evidence="13" id="KW-1185">Reference proteome</keyword>
<feature type="domain" description="XPG-I" evidence="10">
    <location>
        <begin position="145"/>
        <end position="223"/>
    </location>
</feature>
<dbReference type="GO" id="GO:0006281">
    <property type="term" value="P:DNA repair"/>
    <property type="evidence" value="ECO:0007669"/>
    <property type="project" value="UniProtKB-KW"/>
</dbReference>
<evidence type="ECO:0000256" key="7">
    <source>
        <dbReference type="ARBA" id="ARBA00023204"/>
    </source>
</evidence>
<dbReference type="Gene3D" id="3.40.50.1010">
    <property type="entry name" value="5'-nuclease"/>
    <property type="match status" value="1"/>
</dbReference>
<evidence type="ECO:0000313" key="12">
    <source>
        <dbReference type="EMBL" id="KAJ8603646.1"/>
    </source>
</evidence>
<dbReference type="SMART" id="SM00485">
    <property type="entry name" value="XPGN"/>
    <property type="match status" value="1"/>
</dbReference>
<feature type="domain" description="XPG N-terminal" evidence="11">
    <location>
        <begin position="1"/>
        <end position="99"/>
    </location>
</feature>
<dbReference type="GO" id="GO:0005634">
    <property type="term" value="C:nucleus"/>
    <property type="evidence" value="ECO:0007669"/>
    <property type="project" value="UniProtKB-SubCell"/>
</dbReference>
<dbReference type="InterPro" id="IPR006084">
    <property type="entry name" value="XPG/Rad2"/>
</dbReference>
<evidence type="ECO:0000256" key="1">
    <source>
        <dbReference type="ARBA" id="ARBA00004123"/>
    </source>
</evidence>
<dbReference type="InterPro" id="IPR036279">
    <property type="entry name" value="5-3_exonuclease_C_sf"/>
</dbReference>
<evidence type="ECO:0000256" key="5">
    <source>
        <dbReference type="ARBA" id="ARBA00022801"/>
    </source>
</evidence>
<evidence type="ECO:0000256" key="8">
    <source>
        <dbReference type="ARBA" id="ARBA00023242"/>
    </source>
</evidence>
<dbReference type="GO" id="GO:0017108">
    <property type="term" value="F:5'-flap endonuclease activity"/>
    <property type="evidence" value="ECO:0007669"/>
    <property type="project" value="TreeGrafter"/>
</dbReference>
<evidence type="ECO:0000256" key="6">
    <source>
        <dbReference type="ARBA" id="ARBA00023128"/>
    </source>
</evidence>
<evidence type="ECO:0000313" key="13">
    <source>
        <dbReference type="Proteomes" id="UP001230188"/>
    </source>
</evidence>
<organism evidence="12 13">
    <name type="scientific">Chrysophaeum taylorii</name>
    <dbReference type="NCBI Taxonomy" id="2483200"/>
    <lineage>
        <taxon>Eukaryota</taxon>
        <taxon>Sar</taxon>
        <taxon>Stramenopiles</taxon>
        <taxon>Ochrophyta</taxon>
        <taxon>Pelagophyceae</taxon>
        <taxon>Pelagomonadales</taxon>
        <taxon>Pelagomonadaceae</taxon>
        <taxon>Chrysophaeum</taxon>
    </lineage>
</organism>
<dbReference type="InterPro" id="IPR006086">
    <property type="entry name" value="XPG-I_dom"/>
</dbReference>
<comment type="caution">
    <text evidence="12">The sequence shown here is derived from an EMBL/GenBank/DDBJ whole genome shotgun (WGS) entry which is preliminary data.</text>
</comment>
<dbReference type="SMART" id="SM00484">
    <property type="entry name" value="XPGI"/>
    <property type="match status" value="1"/>
</dbReference>
<feature type="region of interest" description="Disordered" evidence="9">
    <location>
        <begin position="417"/>
        <end position="456"/>
    </location>
</feature>
<dbReference type="Proteomes" id="UP001230188">
    <property type="component" value="Unassembled WGS sequence"/>
</dbReference>
<sequence length="1042" mass="115143">MGIKGLHPHLESATKPLQLAELRGQTLCADGHAWLHRGAVACARELAEGIETTQYAHFVVERVRLLARNGVRCVVVFDGPPTAVKQSTDEARRFKREKALAEARACDDEVRAAKLYAKTVSVTTEMVRVTIMALREAQREDSDEAFRAARSLVAPGEADPQLAALCVTGVAHGIVSEDSDIFVYLALCSLADAVFLMKLDKNGDGHALRVRADSFSYRSKFGKALRALLRAGESGARMVVQTCVLAGCDYVDAIDKVGPVTAIERVLGLRARDHDERLERLGQRLAPQDPAYVANVRRAEAAFYFAPVWDALPPSKPRCVPLRDLLPPEACCPPCHDHSGPSVEYDDLNCTHRPIVTPRVPLFARPSQRIARQQHYVDPDAICPHTLRELPSPYRRDIERQMILSRNTDKKRRLMLLDDDPSEKRVTMCPASGPDGRKEKRRRAEPTPSARRTSGIGRREALASLVVSSVWDDGDDVGIAIRRSVVRFAQLADALDKRWDALSFALRDKPPTGRSFEPRPLNAEVAARVRECGDRAAAGAAGVTASRVRELADDNAATYRGVVPEGFGYDTYCAFRAYNSLLATDAQAADFERRYGACVCNLPAFRTDESSVSLEAVAESLLGRLVDAGFADGLDFDPSGEEGLDRILLATLFRPVELKPRILLEAQSRRLGLRVLPDLATTLLRASLRRRNSDVDPKLEEYFLDPQMFLAALAALLSLVATATEYSEYLVRQREMLSRVSTSCEYRRFMLKWDPACNKTAKQCVRPLFVTGCGGSGTHFVWSFLSHMRVLGEVTHEQPGRSASVVVSWASRNGPALLAEGRQGNYKRWGAKTLRSPMVAWARKQSTSPCLYRAVAHVVRHPLKVLSSSVAFGQCVECWVHIEEFVLPRFKTNGTDLARSARLSILRNREGKKSMGMGGRDWSDQSVTALVEGFALYWLAWNAMVEPVADYRFQIETADYAKLCELADIVDGATCASAAETANEQSHKFQRGNHGGSTLRVTWAQLDKLNAALSAEVWALAQRYGYSRDPITQRPRANGAGA</sequence>
<accession>A0AAD7UE54</accession>
<evidence type="ECO:0000256" key="2">
    <source>
        <dbReference type="ARBA" id="ARBA00022553"/>
    </source>
</evidence>
<dbReference type="InterPro" id="IPR044752">
    <property type="entry name" value="PIN-like_EXO1"/>
</dbReference>
<evidence type="ECO:0000259" key="11">
    <source>
        <dbReference type="SMART" id="SM00485"/>
    </source>
</evidence>
<evidence type="ECO:0000256" key="4">
    <source>
        <dbReference type="ARBA" id="ARBA00022763"/>
    </source>
</evidence>
<evidence type="ECO:0000256" key="9">
    <source>
        <dbReference type="SAM" id="MobiDB-lite"/>
    </source>
</evidence>
<dbReference type="Pfam" id="PF00867">
    <property type="entry name" value="XPG_I"/>
    <property type="match status" value="1"/>
</dbReference>
<dbReference type="AlphaFoldDB" id="A0AAD7UE54"/>
<protein>
    <recommendedName>
        <fullName evidence="14">Exonuclease 1</fullName>
    </recommendedName>
</protein>
<dbReference type="SUPFAM" id="SSF47807">
    <property type="entry name" value="5' to 3' exonuclease, C-terminal subdomain"/>
    <property type="match status" value="1"/>
</dbReference>
<evidence type="ECO:0000259" key="10">
    <source>
        <dbReference type="SMART" id="SM00484"/>
    </source>
</evidence>
<keyword evidence="8" id="KW-0539">Nucleus</keyword>
<keyword evidence="4" id="KW-0227">DNA damage</keyword>
<evidence type="ECO:0000256" key="3">
    <source>
        <dbReference type="ARBA" id="ARBA00022722"/>
    </source>
</evidence>
<dbReference type="Gene3D" id="1.10.150.20">
    <property type="entry name" value="5' to 3' exonuclease, C-terminal subdomain"/>
    <property type="match status" value="1"/>
</dbReference>
<reference evidence="12" key="1">
    <citation type="submission" date="2023-01" db="EMBL/GenBank/DDBJ databases">
        <title>Metagenome sequencing of chrysophaentin producing Chrysophaeum taylorii.</title>
        <authorList>
            <person name="Davison J."/>
            <person name="Bewley C."/>
        </authorList>
    </citation>
    <scope>NUCLEOTIDE SEQUENCE</scope>
    <source>
        <strain evidence="12">NIES-1699</strain>
    </source>
</reference>
<name>A0AAD7UE54_9STRA</name>
<dbReference type="PRINTS" id="PR00853">
    <property type="entry name" value="XPGRADSUPER"/>
</dbReference>
<gene>
    <name evidence="12" type="ORF">CTAYLR_007583</name>
</gene>
<dbReference type="SUPFAM" id="SSF88723">
    <property type="entry name" value="PIN domain-like"/>
    <property type="match status" value="1"/>
</dbReference>
<keyword evidence="2" id="KW-0597">Phosphoprotein</keyword>
<dbReference type="PANTHER" id="PTHR11081">
    <property type="entry name" value="FLAP ENDONUCLEASE FAMILY MEMBER"/>
    <property type="match status" value="1"/>
</dbReference>
<comment type="subcellular location">
    <subcellularLocation>
        <location evidence="1">Nucleus</location>
    </subcellularLocation>
</comment>
<keyword evidence="5" id="KW-0378">Hydrolase</keyword>
<keyword evidence="7" id="KW-0234">DNA repair</keyword>
<dbReference type="InterPro" id="IPR006085">
    <property type="entry name" value="XPG_DNA_repair_N"/>
</dbReference>
<feature type="compositionally biased region" description="Basic and acidic residues" evidence="9">
    <location>
        <begin position="435"/>
        <end position="445"/>
    </location>
</feature>
<dbReference type="PANTHER" id="PTHR11081:SF65">
    <property type="entry name" value="DNA DAMAGE-INDUCIBLE PROTEIN DIN7-RELATED"/>
    <property type="match status" value="1"/>
</dbReference>
<dbReference type="InterPro" id="IPR029060">
    <property type="entry name" value="PIN-like_dom_sf"/>
</dbReference>
<evidence type="ECO:0008006" key="14">
    <source>
        <dbReference type="Google" id="ProtNLM"/>
    </source>
</evidence>
<keyword evidence="3" id="KW-0540">Nuclease</keyword>
<keyword evidence="6" id="KW-0496">Mitochondrion</keyword>
<dbReference type="GO" id="GO:0046872">
    <property type="term" value="F:metal ion binding"/>
    <property type="evidence" value="ECO:0007669"/>
    <property type="project" value="InterPro"/>
</dbReference>
<dbReference type="CDD" id="cd09857">
    <property type="entry name" value="PIN_EXO1"/>
    <property type="match status" value="1"/>
</dbReference>